<dbReference type="InterPro" id="IPR004827">
    <property type="entry name" value="bZIP"/>
</dbReference>
<dbReference type="GO" id="GO:0090575">
    <property type="term" value="C:RNA polymerase II transcription regulator complex"/>
    <property type="evidence" value="ECO:0007669"/>
    <property type="project" value="TreeGrafter"/>
</dbReference>
<gene>
    <name evidence="5" type="ORF">BJ875DRAFT_374814</name>
</gene>
<feature type="region of interest" description="Disordered" evidence="3">
    <location>
        <begin position="1"/>
        <end position="25"/>
    </location>
</feature>
<dbReference type="PANTHER" id="PTHR40621:SF7">
    <property type="entry name" value="BZIP DOMAIN-CONTAINING PROTEIN"/>
    <property type="match status" value="1"/>
</dbReference>
<reference evidence="5" key="1">
    <citation type="journal article" date="2021" name="IMA Fungus">
        <title>Genomic characterization of three marine fungi, including Emericellopsis atlantica sp. nov. with signatures of a generalist lifestyle and marine biomass degradation.</title>
        <authorList>
            <person name="Hagestad O.C."/>
            <person name="Hou L."/>
            <person name="Andersen J.H."/>
            <person name="Hansen E.H."/>
            <person name="Altermark B."/>
            <person name="Li C."/>
            <person name="Kuhnert E."/>
            <person name="Cox R.J."/>
            <person name="Crous P.W."/>
            <person name="Spatafora J.W."/>
            <person name="Lail K."/>
            <person name="Amirebrahimi M."/>
            <person name="Lipzen A."/>
            <person name="Pangilinan J."/>
            <person name="Andreopoulos W."/>
            <person name="Hayes R.D."/>
            <person name="Ng V."/>
            <person name="Grigoriev I.V."/>
            <person name="Jackson S.A."/>
            <person name="Sutton T.D.S."/>
            <person name="Dobson A.D.W."/>
            <person name="Rama T."/>
        </authorList>
    </citation>
    <scope>NUCLEOTIDE SEQUENCE</scope>
    <source>
        <strain evidence="5">TRa018bII</strain>
    </source>
</reference>
<dbReference type="PROSITE" id="PS00036">
    <property type="entry name" value="BZIP_BASIC"/>
    <property type="match status" value="1"/>
</dbReference>
<evidence type="ECO:0000313" key="6">
    <source>
        <dbReference type="Proteomes" id="UP000824998"/>
    </source>
</evidence>
<dbReference type="GO" id="GO:0000976">
    <property type="term" value="F:transcription cis-regulatory region binding"/>
    <property type="evidence" value="ECO:0007669"/>
    <property type="project" value="InterPro"/>
</dbReference>
<dbReference type="GO" id="GO:0001228">
    <property type="term" value="F:DNA-binding transcription activator activity, RNA polymerase II-specific"/>
    <property type="evidence" value="ECO:0007669"/>
    <property type="project" value="TreeGrafter"/>
</dbReference>
<evidence type="ECO:0000256" key="3">
    <source>
        <dbReference type="SAM" id="MobiDB-lite"/>
    </source>
</evidence>
<comment type="caution">
    <text evidence="5">The sequence shown here is derived from an EMBL/GenBank/DDBJ whole genome shotgun (WGS) entry which is preliminary data.</text>
</comment>
<protein>
    <submittedName>
        <fullName evidence="5">AP-1-like transcription factor</fullName>
    </submittedName>
</protein>
<dbReference type="AlphaFoldDB" id="A0A9P8C7L1"/>
<dbReference type="PANTHER" id="PTHR40621">
    <property type="entry name" value="TRANSCRIPTION FACTOR KAPC-RELATED"/>
    <property type="match status" value="1"/>
</dbReference>
<dbReference type="SMART" id="SM00338">
    <property type="entry name" value="BRLZ"/>
    <property type="match status" value="1"/>
</dbReference>
<evidence type="ECO:0000313" key="5">
    <source>
        <dbReference type="EMBL" id="KAG9235186.1"/>
    </source>
</evidence>
<accession>A0A9P8C7L1</accession>
<dbReference type="InterPro" id="IPR018287">
    <property type="entry name" value="Hap4_TF_heteromerisation"/>
</dbReference>
<dbReference type="InterPro" id="IPR050936">
    <property type="entry name" value="AP-1-like"/>
</dbReference>
<feature type="domain" description="BZIP" evidence="4">
    <location>
        <begin position="77"/>
        <end position="92"/>
    </location>
</feature>
<feature type="compositionally biased region" description="Low complexity" evidence="3">
    <location>
        <begin position="1"/>
        <end position="21"/>
    </location>
</feature>
<dbReference type="Gene3D" id="1.20.5.170">
    <property type="match status" value="1"/>
</dbReference>
<keyword evidence="6" id="KW-1185">Reference proteome</keyword>
<comment type="subcellular location">
    <subcellularLocation>
        <location evidence="1">Nucleus</location>
    </subcellularLocation>
</comment>
<sequence>MASPALSTPSASGSPSPVVLAPAPPNLAIKTSNAPTMASIAAAPGLPTPTMMTRKEWVIPPRPKPGRKPATDTPPTKRKAQNRAAQRAFRERRAARVGELEEQLEETKEEQQRREGELRNKVVRLEAELERFNSELQSWRLRCDTLDRIADYEKREKEAALAELSYLRNGSRMTGTDAVPLPPRRPREADQQLPNVLQYAQHIPSPAPDMEDICCGGCTSQSRCACVEEALANAPSGCGRCTTDSHCECLEETIREVNSQVPPELKRPHSPSTGAVEKRQRQSAPSTPLEIDFTAQFSGKSISNSAQPTPLEIQQRRPIESCGFCEEGTYCMCAEAATAAAAANALHEGERENRLAPLLNEVTPPPSDNDVDGSNIKLPSLQPVHIHRPIPSQTPSNSCANGPGTCQQCQADPKSGLFCRSLAALRVSSSSNSVPEGCCGGNGGGGGCCQSTPTPAATSQPPPSLSCADTYKTLSTHKNFDKASDDLGTWLGRLHATPPHHVGRAPIEVEAASVMGVLKLFDRRFGRG</sequence>
<feature type="region of interest" description="Disordered" evidence="3">
    <location>
        <begin position="260"/>
        <end position="288"/>
    </location>
</feature>
<keyword evidence="2" id="KW-0539">Nucleus</keyword>
<proteinExistence type="predicted"/>
<dbReference type="EMBL" id="MU251439">
    <property type="protein sequence ID" value="KAG9235186.1"/>
    <property type="molecule type" value="Genomic_DNA"/>
</dbReference>
<evidence type="ECO:0000259" key="4">
    <source>
        <dbReference type="PROSITE" id="PS00036"/>
    </source>
</evidence>
<evidence type="ECO:0000256" key="1">
    <source>
        <dbReference type="ARBA" id="ARBA00004123"/>
    </source>
</evidence>
<feature type="compositionally biased region" description="Basic and acidic residues" evidence="3">
    <location>
        <begin position="88"/>
        <end position="117"/>
    </location>
</feature>
<feature type="region of interest" description="Disordered" evidence="3">
    <location>
        <begin position="40"/>
        <end position="117"/>
    </location>
</feature>
<evidence type="ECO:0000256" key="2">
    <source>
        <dbReference type="ARBA" id="ARBA00023242"/>
    </source>
</evidence>
<dbReference type="SUPFAM" id="SSF57959">
    <property type="entry name" value="Leucine zipper domain"/>
    <property type="match status" value="1"/>
</dbReference>
<dbReference type="InterPro" id="IPR046347">
    <property type="entry name" value="bZIP_sf"/>
</dbReference>
<dbReference type="Proteomes" id="UP000824998">
    <property type="component" value="Unassembled WGS sequence"/>
</dbReference>
<name>A0A9P8C7L1_9HELO</name>
<dbReference type="Pfam" id="PF10297">
    <property type="entry name" value="Hap4_Hap_bind"/>
    <property type="match status" value="1"/>
</dbReference>
<organism evidence="5 6">
    <name type="scientific">Amylocarpus encephaloides</name>
    <dbReference type="NCBI Taxonomy" id="45428"/>
    <lineage>
        <taxon>Eukaryota</taxon>
        <taxon>Fungi</taxon>
        <taxon>Dikarya</taxon>
        <taxon>Ascomycota</taxon>
        <taxon>Pezizomycotina</taxon>
        <taxon>Leotiomycetes</taxon>
        <taxon>Helotiales</taxon>
        <taxon>Helotiales incertae sedis</taxon>
        <taxon>Amylocarpus</taxon>
    </lineage>
</organism>
<dbReference type="OrthoDB" id="5374328at2759"/>